<comment type="caution">
    <text evidence="2">The sequence shown here is derived from an EMBL/GenBank/DDBJ whole genome shotgun (WGS) entry which is preliminary data.</text>
</comment>
<gene>
    <name evidence="2" type="ORF">EDC91_10946</name>
</gene>
<accession>A0A4R2FHC2</accession>
<feature type="compositionally biased region" description="Basic and acidic residues" evidence="1">
    <location>
        <begin position="37"/>
        <end position="53"/>
    </location>
</feature>
<keyword evidence="3" id="KW-1185">Reference proteome</keyword>
<protein>
    <submittedName>
        <fullName evidence="2">Uncharacterized protein</fullName>
    </submittedName>
</protein>
<feature type="region of interest" description="Disordered" evidence="1">
    <location>
        <begin position="29"/>
        <end position="53"/>
    </location>
</feature>
<dbReference type="RefSeq" id="WP_165900096.1">
    <property type="nucleotide sequence ID" value="NZ_SLWF01000009.1"/>
</dbReference>
<dbReference type="AlphaFoldDB" id="A0A4R2FHC2"/>
<sequence length="53" mass="6303">MMWNWIGKFIGKTPQPQRKRVQVDIPFEQILSNQPMMDEHKQEEMPESESKGS</sequence>
<evidence type="ECO:0000313" key="3">
    <source>
        <dbReference type="Proteomes" id="UP000294832"/>
    </source>
</evidence>
<reference evidence="2 3" key="1">
    <citation type="submission" date="2019-03" db="EMBL/GenBank/DDBJ databases">
        <title>Freshwater and sediment microbial communities from various areas in North America, analyzing microbe dynamics in response to fracking.</title>
        <authorList>
            <person name="Lamendella R."/>
        </authorList>
    </citation>
    <scope>NUCLEOTIDE SEQUENCE [LARGE SCALE GENOMIC DNA]</scope>
    <source>
        <strain evidence="2 3">74A</strain>
    </source>
</reference>
<evidence type="ECO:0000256" key="1">
    <source>
        <dbReference type="SAM" id="MobiDB-lite"/>
    </source>
</evidence>
<evidence type="ECO:0000313" key="2">
    <source>
        <dbReference type="EMBL" id="TCN85386.1"/>
    </source>
</evidence>
<dbReference type="EMBL" id="SLWF01000009">
    <property type="protein sequence ID" value="TCN85386.1"/>
    <property type="molecule type" value="Genomic_DNA"/>
</dbReference>
<name>A0A4R2FHC2_9GAMM</name>
<organism evidence="2 3">
    <name type="scientific">Shewanella fodinae</name>
    <dbReference type="NCBI Taxonomy" id="552357"/>
    <lineage>
        <taxon>Bacteria</taxon>
        <taxon>Pseudomonadati</taxon>
        <taxon>Pseudomonadota</taxon>
        <taxon>Gammaproteobacteria</taxon>
        <taxon>Alteromonadales</taxon>
        <taxon>Shewanellaceae</taxon>
        <taxon>Shewanella</taxon>
    </lineage>
</organism>
<dbReference type="Proteomes" id="UP000294832">
    <property type="component" value="Unassembled WGS sequence"/>
</dbReference>
<proteinExistence type="predicted"/>